<dbReference type="eggNOG" id="COG3159">
    <property type="taxonomic scope" value="Bacteria"/>
</dbReference>
<accession>A0A1H4F7M9</accession>
<evidence type="ECO:0000313" key="3">
    <source>
        <dbReference type="Proteomes" id="UP000187280"/>
    </source>
</evidence>
<dbReference type="InterPro" id="IPR029016">
    <property type="entry name" value="GAF-like_dom_sf"/>
</dbReference>
<dbReference type="EMBL" id="FNQS01000012">
    <property type="protein sequence ID" value="SEA93336.1"/>
    <property type="molecule type" value="Genomic_DNA"/>
</dbReference>
<sequence>MKRVEEQQGQVDREVELTDDMVLQFLHQNPDFFIRNSRHVEQMRIPHPVRESVSLVEWQLSRQRTQIQHLEEDITLLMEQAAQNEALFNQLLQLQLALSAADSLQDLLDRLQRWARKLGLSGATVRLFSDKWRIGAPSDFTHLALNRTAFEPLRIQRLGKRNHYLGSLNGPELLLLLPQARQVGSVALSMMGEKGDLGLLIFSSRDSHHYQEGMGTVLLQHLATILPMVLQRWIERL</sequence>
<dbReference type="PANTHER" id="PTHR38765:SF1">
    <property type="entry name" value="DUF484 DOMAIN-CONTAINING PROTEIN"/>
    <property type="match status" value="1"/>
</dbReference>
<dbReference type="PANTHER" id="PTHR38765">
    <property type="entry name" value="DUF484 DOMAIN-CONTAINING PROTEIN"/>
    <property type="match status" value="1"/>
</dbReference>
<dbReference type="NCBIfam" id="NF008203">
    <property type="entry name" value="PRK10963.1"/>
    <property type="match status" value="1"/>
</dbReference>
<proteinExistence type="predicted"/>
<dbReference type="InterPro" id="IPR007435">
    <property type="entry name" value="DUF484"/>
</dbReference>
<keyword evidence="3" id="KW-1185">Reference proteome</keyword>
<name>A0A1H4F7M9_9GAMM</name>
<evidence type="ECO:0008006" key="4">
    <source>
        <dbReference type="Google" id="ProtNLM"/>
    </source>
</evidence>
<evidence type="ECO:0000256" key="1">
    <source>
        <dbReference type="SAM" id="Coils"/>
    </source>
</evidence>
<dbReference type="Gene3D" id="3.30.450.40">
    <property type="match status" value="1"/>
</dbReference>
<dbReference type="Proteomes" id="UP000187280">
    <property type="component" value="Unassembled WGS sequence"/>
</dbReference>
<evidence type="ECO:0000313" key="2">
    <source>
        <dbReference type="EMBL" id="SEA93336.1"/>
    </source>
</evidence>
<protein>
    <recommendedName>
        <fullName evidence="4">DUF484 domain-containing protein</fullName>
    </recommendedName>
</protein>
<keyword evidence="1" id="KW-0175">Coiled coil</keyword>
<dbReference type="RefSeq" id="WP_074729198.1">
    <property type="nucleotide sequence ID" value="NZ_FNQS01000012.1"/>
</dbReference>
<feature type="coiled-coil region" evidence="1">
    <location>
        <begin position="60"/>
        <end position="87"/>
    </location>
</feature>
<dbReference type="Pfam" id="PF04340">
    <property type="entry name" value="DUF484"/>
    <property type="match status" value="1"/>
</dbReference>
<dbReference type="STRING" id="71657.SAMN02982996_02938"/>
<dbReference type="GeneID" id="97765782"/>
<organism evidence="2 3">
    <name type="scientific">Lonsdalea quercina</name>
    <dbReference type="NCBI Taxonomy" id="71657"/>
    <lineage>
        <taxon>Bacteria</taxon>
        <taxon>Pseudomonadati</taxon>
        <taxon>Pseudomonadota</taxon>
        <taxon>Gammaproteobacteria</taxon>
        <taxon>Enterobacterales</taxon>
        <taxon>Pectobacteriaceae</taxon>
        <taxon>Lonsdalea</taxon>
    </lineage>
</organism>
<dbReference type="AlphaFoldDB" id="A0A1H4F7M9"/>
<reference evidence="2 3" key="1">
    <citation type="submission" date="2016-10" db="EMBL/GenBank/DDBJ databases">
        <authorList>
            <person name="de Groot N.N."/>
        </authorList>
    </citation>
    <scope>NUCLEOTIDE SEQUENCE [LARGE SCALE GENOMIC DNA]</scope>
    <source>
        <strain evidence="2 3">ATCC 29281</strain>
    </source>
</reference>
<gene>
    <name evidence="2" type="ORF">SAMN02982996_02938</name>
</gene>